<dbReference type="AlphaFoldDB" id="A0A8X6YFT1"/>
<proteinExistence type="predicted"/>
<protein>
    <submittedName>
        <fullName evidence="1">Uncharacterized protein</fullName>
    </submittedName>
</protein>
<comment type="caution">
    <text evidence="1">The sequence shown here is derived from an EMBL/GenBank/DDBJ whole genome shotgun (WGS) entry which is preliminary data.</text>
</comment>
<dbReference type="Proteomes" id="UP000886998">
    <property type="component" value="Unassembled WGS sequence"/>
</dbReference>
<organism evidence="1 2">
    <name type="scientific">Trichonephila inaurata madagascariensis</name>
    <dbReference type="NCBI Taxonomy" id="2747483"/>
    <lineage>
        <taxon>Eukaryota</taxon>
        <taxon>Metazoa</taxon>
        <taxon>Ecdysozoa</taxon>
        <taxon>Arthropoda</taxon>
        <taxon>Chelicerata</taxon>
        <taxon>Arachnida</taxon>
        <taxon>Araneae</taxon>
        <taxon>Araneomorphae</taxon>
        <taxon>Entelegynae</taxon>
        <taxon>Araneoidea</taxon>
        <taxon>Nephilidae</taxon>
        <taxon>Trichonephila</taxon>
        <taxon>Trichonephila inaurata</taxon>
    </lineage>
</organism>
<accession>A0A8X6YFT1</accession>
<keyword evidence="2" id="KW-1185">Reference proteome</keyword>
<gene>
    <name evidence="1" type="ORF">TNIN_244561</name>
</gene>
<sequence length="92" mass="10248">MRHNYSPLRPLVEHTLFIVFWNGVREKEPLGVLTLSQVQESQGEGALCHSQSGRSAPSFAVRRSEALLISEAGIEPALLARTYFCYWVGSLS</sequence>
<reference evidence="1" key="1">
    <citation type="submission" date="2020-08" db="EMBL/GenBank/DDBJ databases">
        <title>Multicomponent nature underlies the extraordinary mechanical properties of spider dragline silk.</title>
        <authorList>
            <person name="Kono N."/>
            <person name="Nakamura H."/>
            <person name="Mori M."/>
            <person name="Yoshida Y."/>
            <person name="Ohtoshi R."/>
            <person name="Malay A.D."/>
            <person name="Moran D.A.P."/>
            <person name="Tomita M."/>
            <person name="Numata K."/>
            <person name="Arakawa K."/>
        </authorList>
    </citation>
    <scope>NUCLEOTIDE SEQUENCE</scope>
</reference>
<evidence type="ECO:0000313" key="1">
    <source>
        <dbReference type="EMBL" id="GFY71513.1"/>
    </source>
</evidence>
<name>A0A8X6YFT1_9ARAC</name>
<evidence type="ECO:0000313" key="2">
    <source>
        <dbReference type="Proteomes" id="UP000886998"/>
    </source>
</evidence>
<dbReference type="EMBL" id="BMAV01018878">
    <property type="protein sequence ID" value="GFY71513.1"/>
    <property type="molecule type" value="Genomic_DNA"/>
</dbReference>